<keyword evidence="1" id="KW-0472">Membrane</keyword>
<keyword evidence="1" id="KW-1133">Transmembrane helix</keyword>
<gene>
    <name evidence="2" type="ORF">BJ508DRAFT_365643</name>
</gene>
<keyword evidence="3" id="KW-1185">Reference proteome</keyword>
<proteinExistence type="predicted"/>
<keyword evidence="1" id="KW-0812">Transmembrane</keyword>
<organism evidence="2 3">
    <name type="scientific">Ascobolus immersus RN42</name>
    <dbReference type="NCBI Taxonomy" id="1160509"/>
    <lineage>
        <taxon>Eukaryota</taxon>
        <taxon>Fungi</taxon>
        <taxon>Dikarya</taxon>
        <taxon>Ascomycota</taxon>
        <taxon>Pezizomycotina</taxon>
        <taxon>Pezizomycetes</taxon>
        <taxon>Pezizales</taxon>
        <taxon>Ascobolaceae</taxon>
        <taxon>Ascobolus</taxon>
    </lineage>
</organism>
<reference evidence="2 3" key="1">
    <citation type="journal article" date="2018" name="Nat. Ecol. Evol.">
        <title>Pezizomycetes genomes reveal the molecular basis of ectomycorrhizal truffle lifestyle.</title>
        <authorList>
            <person name="Murat C."/>
            <person name="Payen T."/>
            <person name="Noel B."/>
            <person name="Kuo A."/>
            <person name="Morin E."/>
            <person name="Chen J."/>
            <person name="Kohler A."/>
            <person name="Krizsan K."/>
            <person name="Balestrini R."/>
            <person name="Da Silva C."/>
            <person name="Montanini B."/>
            <person name="Hainaut M."/>
            <person name="Levati E."/>
            <person name="Barry K.W."/>
            <person name="Belfiori B."/>
            <person name="Cichocki N."/>
            <person name="Clum A."/>
            <person name="Dockter R.B."/>
            <person name="Fauchery L."/>
            <person name="Guy J."/>
            <person name="Iotti M."/>
            <person name="Le Tacon F."/>
            <person name="Lindquist E.A."/>
            <person name="Lipzen A."/>
            <person name="Malagnac F."/>
            <person name="Mello A."/>
            <person name="Molinier V."/>
            <person name="Miyauchi S."/>
            <person name="Poulain J."/>
            <person name="Riccioni C."/>
            <person name="Rubini A."/>
            <person name="Sitrit Y."/>
            <person name="Splivallo R."/>
            <person name="Traeger S."/>
            <person name="Wang M."/>
            <person name="Zifcakova L."/>
            <person name="Wipf D."/>
            <person name="Zambonelli A."/>
            <person name="Paolocci F."/>
            <person name="Nowrousian M."/>
            <person name="Ottonello S."/>
            <person name="Baldrian P."/>
            <person name="Spatafora J.W."/>
            <person name="Henrissat B."/>
            <person name="Nagy L.G."/>
            <person name="Aury J.M."/>
            <person name="Wincker P."/>
            <person name="Grigoriev I.V."/>
            <person name="Bonfante P."/>
            <person name="Martin F.M."/>
        </authorList>
    </citation>
    <scope>NUCLEOTIDE SEQUENCE [LARGE SCALE GENOMIC DNA]</scope>
    <source>
        <strain evidence="2 3">RN42</strain>
    </source>
</reference>
<name>A0A3N4HNX0_ASCIM</name>
<protein>
    <submittedName>
        <fullName evidence="2">Uncharacterized protein</fullName>
    </submittedName>
</protein>
<evidence type="ECO:0000313" key="2">
    <source>
        <dbReference type="EMBL" id="RPA75543.1"/>
    </source>
</evidence>
<sequence>MFSTVTLQTDREFHHRIVELLVDFYALRKVCDARRIMLPDGRYGTFVDLVSEQERLEDPPDLEVANLGHSLDAIFDQILMLEEDRESIAASLRETKGKLNDSLHLGAIRGAYRSVLTQRESQIGLHAGAVVGTLILSGLLCWVLISTVITPSARMLWVKHVLALAWAPFLIYFWIEYWRLTSWFKDEMERWDRIELLLSFNTVRQRDITWARKSGILPSIWGNNLRPGTKKSGSKGLDLEKGILPGRLNCNVQGAGVDQSQSEKREYFDYEHT</sequence>
<accession>A0A3N4HNX0</accession>
<feature type="transmembrane region" description="Helical" evidence="1">
    <location>
        <begin position="157"/>
        <end position="175"/>
    </location>
</feature>
<evidence type="ECO:0000256" key="1">
    <source>
        <dbReference type="SAM" id="Phobius"/>
    </source>
</evidence>
<dbReference type="EMBL" id="ML119762">
    <property type="protein sequence ID" value="RPA75543.1"/>
    <property type="molecule type" value="Genomic_DNA"/>
</dbReference>
<feature type="transmembrane region" description="Helical" evidence="1">
    <location>
        <begin position="123"/>
        <end position="145"/>
    </location>
</feature>
<evidence type="ECO:0000313" key="3">
    <source>
        <dbReference type="Proteomes" id="UP000275078"/>
    </source>
</evidence>
<dbReference type="AlphaFoldDB" id="A0A3N4HNX0"/>
<dbReference type="Proteomes" id="UP000275078">
    <property type="component" value="Unassembled WGS sequence"/>
</dbReference>